<dbReference type="InterPro" id="IPR003672">
    <property type="entry name" value="CobN/Mg_chltase"/>
</dbReference>
<evidence type="ECO:0000256" key="2">
    <source>
        <dbReference type="SAM" id="Phobius"/>
    </source>
</evidence>
<name>A0A2U1CML9_9BURK</name>
<evidence type="ECO:0000259" key="3">
    <source>
        <dbReference type="Pfam" id="PF02514"/>
    </source>
</evidence>
<feature type="domain" description="CobN/magnesium chelatase" evidence="3">
    <location>
        <begin position="151"/>
        <end position="756"/>
    </location>
</feature>
<reference evidence="4 5" key="1">
    <citation type="submission" date="2018-04" db="EMBL/GenBank/DDBJ databases">
        <title>Genomic Encyclopedia of Type Strains, Phase IV (KMG-IV): sequencing the most valuable type-strain genomes for metagenomic binning, comparative biology and taxonomic classification.</title>
        <authorList>
            <person name="Goeker M."/>
        </authorList>
    </citation>
    <scope>NUCLEOTIDE SEQUENCE [LARGE SCALE GENOMIC DNA]</scope>
    <source>
        <strain evidence="4 5">DSM 10065</strain>
    </source>
</reference>
<dbReference type="PANTHER" id="PTHR44119">
    <property type="entry name" value="MAGNESIUM-CHELATASE SUBUNIT CHLH, CHLOROPLASTIC"/>
    <property type="match status" value="1"/>
</dbReference>
<dbReference type="EMBL" id="QEKO01000002">
    <property type="protein sequence ID" value="PVY62251.1"/>
    <property type="molecule type" value="Genomic_DNA"/>
</dbReference>
<feature type="domain" description="CobN/magnesium chelatase" evidence="3">
    <location>
        <begin position="780"/>
        <end position="1210"/>
    </location>
</feature>
<feature type="region of interest" description="Disordered" evidence="1">
    <location>
        <begin position="1249"/>
        <end position="1270"/>
    </location>
</feature>
<feature type="transmembrane region" description="Helical" evidence="2">
    <location>
        <begin position="1296"/>
        <end position="1312"/>
    </location>
</feature>
<gene>
    <name evidence="4" type="ORF">C7440_1744</name>
</gene>
<evidence type="ECO:0000313" key="4">
    <source>
        <dbReference type="EMBL" id="PVY62251.1"/>
    </source>
</evidence>
<comment type="caution">
    <text evidence="4">The sequence shown here is derived from an EMBL/GenBank/DDBJ whole genome shotgun (WGS) entry which is preliminary data.</text>
</comment>
<evidence type="ECO:0000313" key="5">
    <source>
        <dbReference type="Proteomes" id="UP000246145"/>
    </source>
</evidence>
<dbReference type="CDD" id="cd10150">
    <property type="entry name" value="CobN_like"/>
    <property type="match status" value="1"/>
</dbReference>
<dbReference type="Pfam" id="PF02514">
    <property type="entry name" value="CobN-Mg_chel"/>
    <property type="match status" value="2"/>
</dbReference>
<keyword evidence="2" id="KW-0472">Membrane</keyword>
<sequence length="1317" mass="142950">MIHDLNLHGAHERSGRQIQRRMRDGCIWACLLCLLCLWPMEANAAQASRPRIAVISIELAQQPTLMREAAARQAPTMQIDLFGLGGGHLPSVNEADLSGYDLVVVEGIGPRLAQYRARLDEAARHTKVLVLNGHEWVSGNVDPASVPDAIKYWRNATADNYTYLFDYLGVRLLDLDRPVAAPVEYPDHAYYHPGHPEGFTDLQTYLGWMGRRHVDAAERPRVGIVFYRSLALGGNTAVIDALIEETERQGGLPIALWRSGSRDSLRGLHGRDGHPAVDALILCASQIDYADHRAGVEEAKALGVAVLNCTTDYSRSPQEWRADLGGFAPDRSGQLAMSEASGIVEPMMVGARVVHGDGAVRHEALPGQVAWRVERAVAWARLHRMPNAGKRLVITYHSEAADRADVGSDPDTYLDAQASLAALLRRLRDEGYDVGDGPLPDAQELARRMALDGTNVSAGMWGATGHRGEDDAQAANAQAELERRLKEGNAVAVPEAQYLEWYAQLPTALREQTEAHWGPPPGRLMVRVDESGARSIVIPLLRFGKVALAPHPVWGYLQDADALSSTGALPPHHQYIAFYLWMARGWHADAYVPFFTQLSLMPGKQQGPARDDWIGTLIGGLPHIQPTPLQANGGIGNKRRAHAVTLGFMPPLRQSGLSPALTDLRNDLARTADGTISAADQEAARQAVRKAAVAYGRALDLDPASAPWPKLEAALGAYLGEVADAVMPVGGHVLGQAPDEGTTAGMVHAMLAGDDADAPDEETVRAVLRGDFARVAPGQLARIRDYAARIAAAPREMAAVMQALSGGYIEPGPMADAVRNPHALPPGRNPYALATRRLPTPESWEIGARLADELIDTHRQEHGVMPRKVAFVLWSGESTQNEAAIEAQVLRLLGARPVWNPRGEVVDVTLDDRATLGRPRVDVLVTTSGTYRDHFRDKIAMLAKAARLAAQAREDDNPVFLYSQSEAQRLSAEGMDADTAAQRSQRRIYSTAPGAYSPSTQFAIHAGAEWDDARLSRLYTDRLGHAYGENDDGAADAVGFVAQLSSVEAAVFSRSSNAYGLLDTSMPAAYLGGIGMAVREHTGRQVSNYVADLKASQTGKAHLEPLARTFGRELQSRYFNPEWIRAMQKSGYNGARYMADLPAHMLLWDVTTPQLVADADWAEVKEVYVEDKYGLDLDAYFEQHNPHARQHLLETLLDAIDRGAWQANEADRAQLEQALAESVARHGSDCALPSCQATKLVSMDQPAPASATAPVVAPPGAAAEPAAEPSPTAANVEGYALEPRVATPVQPVQKGVWLWLLAMAVFVAGGWVRRPRW</sequence>
<evidence type="ECO:0000256" key="1">
    <source>
        <dbReference type="SAM" id="MobiDB-lite"/>
    </source>
</evidence>
<dbReference type="PANTHER" id="PTHR44119:SF4">
    <property type="entry name" value="AEROBIC COBALTOCHELATASE SUBUNIT COBN"/>
    <property type="match status" value="1"/>
</dbReference>
<keyword evidence="5" id="KW-1185">Reference proteome</keyword>
<keyword evidence="2" id="KW-1133">Transmembrane helix</keyword>
<dbReference type="Proteomes" id="UP000246145">
    <property type="component" value="Unassembled WGS sequence"/>
</dbReference>
<keyword evidence="2" id="KW-0812">Transmembrane</keyword>
<proteinExistence type="predicted"/>
<protein>
    <submittedName>
        <fullName evidence="4">Cobaltochelatase CobN subunit</fullName>
    </submittedName>
</protein>
<accession>A0A2U1CML9</accession>
<organism evidence="4 5">
    <name type="scientific">Pusillimonas noertemannii</name>
    <dbReference type="NCBI Taxonomy" id="305977"/>
    <lineage>
        <taxon>Bacteria</taxon>
        <taxon>Pseudomonadati</taxon>
        <taxon>Pseudomonadota</taxon>
        <taxon>Betaproteobacteria</taxon>
        <taxon>Burkholderiales</taxon>
        <taxon>Alcaligenaceae</taxon>
        <taxon>Pusillimonas</taxon>
    </lineage>
</organism>